<protein>
    <submittedName>
        <fullName evidence="1">Uncharacterized protein</fullName>
    </submittedName>
</protein>
<organism evidence="1 2">
    <name type="scientific">Pyrus ussuriensis x Pyrus communis</name>
    <dbReference type="NCBI Taxonomy" id="2448454"/>
    <lineage>
        <taxon>Eukaryota</taxon>
        <taxon>Viridiplantae</taxon>
        <taxon>Streptophyta</taxon>
        <taxon>Embryophyta</taxon>
        <taxon>Tracheophyta</taxon>
        <taxon>Spermatophyta</taxon>
        <taxon>Magnoliopsida</taxon>
        <taxon>eudicotyledons</taxon>
        <taxon>Gunneridae</taxon>
        <taxon>Pentapetalae</taxon>
        <taxon>rosids</taxon>
        <taxon>fabids</taxon>
        <taxon>Rosales</taxon>
        <taxon>Rosaceae</taxon>
        <taxon>Amygdaloideae</taxon>
        <taxon>Maleae</taxon>
        <taxon>Pyrus</taxon>
    </lineage>
</organism>
<accession>A0A5N5H5H5</accession>
<evidence type="ECO:0000313" key="1">
    <source>
        <dbReference type="EMBL" id="KAB2620590.1"/>
    </source>
</evidence>
<reference evidence="1 2" key="2">
    <citation type="submission" date="2019-11" db="EMBL/GenBank/DDBJ databases">
        <title>A de novo genome assembly of a pear dwarfing rootstock.</title>
        <authorList>
            <person name="Wang F."/>
            <person name="Wang J."/>
            <person name="Li S."/>
            <person name="Zhang Y."/>
            <person name="Fang M."/>
            <person name="Ma L."/>
            <person name="Zhao Y."/>
            <person name="Jiang S."/>
        </authorList>
    </citation>
    <scope>NUCLEOTIDE SEQUENCE [LARGE SCALE GENOMIC DNA]</scope>
    <source>
        <strain evidence="1">S2</strain>
        <tissue evidence="1">Leaf</tissue>
    </source>
</reference>
<dbReference type="Proteomes" id="UP000327157">
    <property type="component" value="Unassembled WGS sequence"/>
</dbReference>
<evidence type="ECO:0000313" key="2">
    <source>
        <dbReference type="Proteomes" id="UP000327157"/>
    </source>
</evidence>
<reference evidence="1 2" key="1">
    <citation type="submission" date="2019-09" db="EMBL/GenBank/DDBJ databases">
        <authorList>
            <person name="Ou C."/>
        </authorList>
    </citation>
    <scope>NUCLEOTIDE SEQUENCE [LARGE SCALE GENOMIC DNA]</scope>
    <source>
        <strain evidence="1">S2</strain>
        <tissue evidence="1">Leaf</tissue>
    </source>
</reference>
<comment type="caution">
    <text evidence="1">The sequence shown here is derived from an EMBL/GenBank/DDBJ whole genome shotgun (WGS) entry which is preliminary data.</text>
</comment>
<dbReference type="OrthoDB" id="1901675at2759"/>
<proteinExistence type="predicted"/>
<gene>
    <name evidence="1" type="ORF">D8674_038687</name>
</gene>
<keyword evidence="2" id="KW-1185">Reference proteome</keyword>
<sequence>MIWLSHWRMESETTLRRGDEVLVSVLIRPSKFQLKEFGVELVQEHQNNMISTQHNTKSDPSYPFVIGGDLSMWEHIPGIYFLDCSKESVDDIDIFLRRFLNRLIMETDEEDTGICDLIVIQTRFYRAASNNCTLGGWKVLLTDAGLFSRLL</sequence>
<dbReference type="AlphaFoldDB" id="A0A5N5H5H5"/>
<name>A0A5N5H5H5_9ROSA</name>
<dbReference type="EMBL" id="SMOL01000316">
    <property type="protein sequence ID" value="KAB2620590.1"/>
    <property type="molecule type" value="Genomic_DNA"/>
</dbReference>